<proteinExistence type="predicted"/>
<evidence type="ECO:0000313" key="2">
    <source>
        <dbReference type="Proteomes" id="UP000237830"/>
    </source>
</evidence>
<name>A0A2L1JDD1_9PSED</name>
<protein>
    <submittedName>
        <fullName evidence="1">Uncharacterized protein</fullName>
    </submittedName>
</protein>
<dbReference type="EMBL" id="CP025494">
    <property type="protein sequence ID" value="AVE06484.1"/>
    <property type="molecule type" value="Genomic_DNA"/>
</dbReference>
<gene>
    <name evidence="1" type="ORF">CYL20_18640</name>
</gene>
<dbReference type="RefSeq" id="WP_104995165.1">
    <property type="nucleotide sequence ID" value="NZ_CP025494.1"/>
</dbReference>
<accession>A0A2L1JDD1</accession>
<sequence length="97" mass="10886">MEWNEVLRDVGVRFKYRSWLLIDLSPDELALREPLATPGQDYSGMALILDCSLESMFQIVDGLGPGISYAASLQASKQPVVAVPARRAHFQDFRWAC</sequence>
<organism evidence="1 2">
    <name type="scientific">Pseudomonas palleroniana</name>
    <dbReference type="NCBI Taxonomy" id="191390"/>
    <lineage>
        <taxon>Bacteria</taxon>
        <taxon>Pseudomonadati</taxon>
        <taxon>Pseudomonadota</taxon>
        <taxon>Gammaproteobacteria</taxon>
        <taxon>Pseudomonadales</taxon>
        <taxon>Pseudomonadaceae</taxon>
        <taxon>Pseudomonas</taxon>
    </lineage>
</organism>
<reference evidence="1 2" key="1">
    <citation type="submission" date="2017-12" db="EMBL/GenBank/DDBJ databases">
        <title>Genome sequence of Pseudomonas palleroniana MAB3.</title>
        <authorList>
            <person name="Nascimento F.X."/>
        </authorList>
    </citation>
    <scope>NUCLEOTIDE SEQUENCE [LARGE SCALE GENOMIC DNA]</scope>
    <source>
        <strain evidence="1 2">MAB3</strain>
    </source>
</reference>
<dbReference type="Proteomes" id="UP000237830">
    <property type="component" value="Chromosome"/>
</dbReference>
<dbReference type="AlphaFoldDB" id="A0A2L1JDD1"/>
<evidence type="ECO:0000313" key="1">
    <source>
        <dbReference type="EMBL" id="AVE06484.1"/>
    </source>
</evidence>